<feature type="region of interest" description="Disordered" evidence="1">
    <location>
        <begin position="410"/>
        <end position="434"/>
    </location>
</feature>
<feature type="compositionally biased region" description="Polar residues" evidence="1">
    <location>
        <begin position="505"/>
        <end position="520"/>
    </location>
</feature>
<gene>
    <name evidence="3" type="ORF">H4R20_002501</name>
</gene>
<dbReference type="OrthoDB" id="5599902at2759"/>
<feature type="compositionally biased region" description="Polar residues" evidence="1">
    <location>
        <begin position="471"/>
        <end position="492"/>
    </location>
</feature>
<dbReference type="PANTHER" id="PTHR45725:SF18">
    <property type="entry name" value="ORC1-LIKE AAA ATPASE DOMAIN-CONTAINING PROTEIN"/>
    <property type="match status" value="1"/>
</dbReference>
<comment type="caution">
    <text evidence="3">The sequence shown here is derived from an EMBL/GenBank/DDBJ whole genome shotgun (WGS) entry which is preliminary data.</text>
</comment>
<sequence length="711" mass="75035">MKPFETFLESLSLHQLRQCAATVNSVLVRREGNTGSQGPSSTAAAAAVSAQSSVAATGSAQASEATTGSAFSLLREWLPASTADSVIAALQTAQLDAGTTATTPAAAATTTVDAGNNNGSGSGSTGGAEADEQASEPRVETGSDGTPWLSFVYAQKGKTRRHRIRIDMERAALAVIPSSFRTNNCVYPRANCTRQAYGGNRWGYETECNVLGWRLAFLNQELLASRRGLLQAAVNSYRAAVAGRKSRRIARLEKATPAKRPATAAASGSAAEKRPRTALPSPATAQGAKSLVVPLSAGRRMRISVEVGALEAAAVDETFRREHAVFPRALSAGQSRYGAQMGRWTFEVVCNELAWRLAWLNRSRLRGRRLLIQLCLDAYRGRFAAPPWPLLECYRDQMAGDVEPGFFDYWRPRSQRKQRPPPATDHRAPDSALPIPALPAAASALPVAAPATPTRKPAARPATAPRAQPASVPQTSAVQSRSTSTPASSGVSAPQRPRTPAPVRPSTTEQPSSARPTNPRSVRPHPLPVAATDGRPPPSMQRPKNVALSNRPPRQPAKPPVHVQQRTGALPPSMPSRPSTGSATRPQLPSRAPRPPAPMRTRPPVSAAVTTPTSAPSSSSTPAPASPQPKSEGRAAKAQVAADMLTDVLRRLAGSDPSLERLLAAQGDAASAVGLQKSTLRAGGDATQDDGVLLDAKVAELEKLIAEMQRN</sequence>
<dbReference type="PANTHER" id="PTHR45725">
    <property type="entry name" value="FORMIN HOMOLOGY 2 FAMILY MEMBER"/>
    <property type="match status" value="1"/>
</dbReference>
<reference evidence="3" key="1">
    <citation type="submission" date="2022-07" db="EMBL/GenBank/DDBJ databases">
        <title>Phylogenomic reconstructions and comparative analyses of Kickxellomycotina fungi.</title>
        <authorList>
            <person name="Reynolds N.K."/>
            <person name="Stajich J.E."/>
            <person name="Barry K."/>
            <person name="Grigoriev I.V."/>
            <person name="Crous P."/>
            <person name="Smith M.E."/>
        </authorList>
    </citation>
    <scope>NUCLEOTIDE SEQUENCE</scope>
    <source>
        <strain evidence="3">NRRL 1565</strain>
    </source>
</reference>
<feature type="region of interest" description="Disordered" evidence="1">
    <location>
        <begin position="253"/>
        <end position="285"/>
    </location>
</feature>
<feature type="compositionally biased region" description="Low complexity" evidence="1">
    <location>
        <begin position="447"/>
        <end position="470"/>
    </location>
</feature>
<evidence type="ECO:0000313" key="4">
    <source>
        <dbReference type="Proteomes" id="UP001140094"/>
    </source>
</evidence>
<keyword evidence="4" id="KW-1185">Reference proteome</keyword>
<accession>A0A9W8I2D0</accession>
<name>A0A9W8I2D0_9FUNG</name>
<evidence type="ECO:0000256" key="1">
    <source>
        <dbReference type="SAM" id="MobiDB-lite"/>
    </source>
</evidence>
<dbReference type="EMBL" id="JANBUO010000400">
    <property type="protein sequence ID" value="KAJ2804449.1"/>
    <property type="molecule type" value="Genomic_DNA"/>
</dbReference>
<feature type="region of interest" description="Disordered" evidence="1">
    <location>
        <begin position="447"/>
        <end position="639"/>
    </location>
</feature>
<organism evidence="3 4">
    <name type="scientific">Coemansia guatemalensis</name>
    <dbReference type="NCBI Taxonomy" id="2761395"/>
    <lineage>
        <taxon>Eukaryota</taxon>
        <taxon>Fungi</taxon>
        <taxon>Fungi incertae sedis</taxon>
        <taxon>Zoopagomycota</taxon>
        <taxon>Kickxellomycotina</taxon>
        <taxon>Kickxellomycetes</taxon>
        <taxon>Kickxellales</taxon>
        <taxon>Kickxellaceae</taxon>
        <taxon>Coemansia</taxon>
    </lineage>
</organism>
<feature type="compositionally biased region" description="Low complexity" evidence="1">
    <location>
        <begin position="258"/>
        <end position="270"/>
    </location>
</feature>
<feature type="compositionally biased region" description="Low complexity" evidence="1">
    <location>
        <begin position="108"/>
        <end position="117"/>
    </location>
</feature>
<dbReference type="Proteomes" id="UP001140094">
    <property type="component" value="Unassembled WGS sequence"/>
</dbReference>
<feature type="domain" description="DUF8032" evidence="2">
    <location>
        <begin position="147"/>
        <end position="239"/>
    </location>
</feature>
<evidence type="ECO:0000313" key="3">
    <source>
        <dbReference type="EMBL" id="KAJ2804449.1"/>
    </source>
</evidence>
<dbReference type="Pfam" id="PF26087">
    <property type="entry name" value="DUF8032"/>
    <property type="match status" value="2"/>
</dbReference>
<feature type="domain" description="DUF8032" evidence="2">
    <location>
        <begin position="298"/>
        <end position="382"/>
    </location>
</feature>
<feature type="compositionally biased region" description="Low complexity" evidence="1">
    <location>
        <begin position="599"/>
        <end position="623"/>
    </location>
</feature>
<dbReference type="AlphaFoldDB" id="A0A9W8I2D0"/>
<dbReference type="InterPro" id="IPR058345">
    <property type="entry name" value="DUF8032"/>
</dbReference>
<evidence type="ECO:0000259" key="2">
    <source>
        <dbReference type="Pfam" id="PF26087"/>
    </source>
</evidence>
<feature type="region of interest" description="Disordered" evidence="1">
    <location>
        <begin position="108"/>
        <end position="143"/>
    </location>
</feature>
<protein>
    <recommendedName>
        <fullName evidence="2">DUF8032 domain-containing protein</fullName>
    </recommendedName>
</protein>
<dbReference type="InterPro" id="IPR051425">
    <property type="entry name" value="Formin_Homology"/>
</dbReference>
<proteinExistence type="predicted"/>